<dbReference type="SMART" id="SM00382">
    <property type="entry name" value="AAA"/>
    <property type="match status" value="1"/>
</dbReference>
<comment type="function">
    <text evidence="13">Signal-recognition-particle (SRP) assembly has a crucial role in targeting secretory proteins to the rough endoplasmic reticulum (ER) membrane. SRP is required for the cotranslational protein translocation for ER import and preferentially recognizes strongly hydrophobic signal sequences. It is involved in targeting the nascent chain-ribosome (RNC) complex to the ER and is proposed to participate in the arrest of nascent chain elongation during membrane targeting. SRP54 binds to the signal sequence of presecretory protein when they emerge from the ribosomes. SRP54 interacts with the scR1 RNA and mediates the association of the resulting SRP-RNC complex with the signal recognition particle receptor (SR) via its alpha subunit SRP101. Both, SRP54 and SRP101, are locked in their GTP bound forms in the SRP-RNC-SR complex, which dissociates upon transferring the signal sequence to the protein-conducting channel (translocon). After signal sequence transfer, SRP54 and SRP101 act as reciprocal GTPase-activating proteins (GAPs), thereby resolving their association.</text>
</comment>
<dbReference type="Pfam" id="PF00448">
    <property type="entry name" value="SRP54"/>
    <property type="match status" value="1"/>
</dbReference>
<dbReference type="InterPro" id="IPR036891">
    <property type="entry name" value="Signal_recog_part_SRP54_M_sf"/>
</dbReference>
<dbReference type="InterPro" id="IPR013822">
    <property type="entry name" value="Signal_recog_particl_SRP54_hlx"/>
</dbReference>
<evidence type="ECO:0000256" key="13">
    <source>
        <dbReference type="RuleBase" id="RU364034"/>
    </source>
</evidence>
<name>A0A1Y2HGT8_9FUNG</name>
<comment type="subunit">
    <text evidence="13">Fungal signal recognition particle consists of a 7S RNA molecule (scR1) and at least six protein subunits: srp72, srp68, srp54, sec65, srp21 and srp14.</text>
</comment>
<accession>A0A1Y2HGT8</accession>
<keyword evidence="16" id="KW-1185">Reference proteome</keyword>
<comment type="subcellular location">
    <subcellularLocation>
        <location evidence="2 13">Cytoplasm</location>
    </subcellularLocation>
    <subcellularLocation>
        <location evidence="1 13">Endoplasmic reticulum</location>
    </subcellularLocation>
</comment>
<keyword evidence="4 13" id="KW-0963">Cytoplasm</keyword>
<organism evidence="15 16">
    <name type="scientific">Catenaria anguillulae PL171</name>
    <dbReference type="NCBI Taxonomy" id="765915"/>
    <lineage>
        <taxon>Eukaryota</taxon>
        <taxon>Fungi</taxon>
        <taxon>Fungi incertae sedis</taxon>
        <taxon>Blastocladiomycota</taxon>
        <taxon>Blastocladiomycetes</taxon>
        <taxon>Blastocladiales</taxon>
        <taxon>Catenariaceae</taxon>
        <taxon>Catenaria</taxon>
    </lineage>
</organism>
<evidence type="ECO:0000313" key="15">
    <source>
        <dbReference type="EMBL" id="ORZ33808.1"/>
    </source>
</evidence>
<evidence type="ECO:0000313" key="16">
    <source>
        <dbReference type="Proteomes" id="UP000193411"/>
    </source>
</evidence>
<dbReference type="InterPro" id="IPR022941">
    <property type="entry name" value="SRP54"/>
</dbReference>
<dbReference type="Gene3D" id="1.20.120.140">
    <property type="entry name" value="Signal recognition particle SRP54, nucleotide-binding domain"/>
    <property type="match status" value="1"/>
</dbReference>
<sequence>MVLTDLGRKINASLASLATRPKIDEAALAALLRDLSMALLEADVSARLVSKLRTNIKSLVDLDALAKAPAANQRRLVQKAVFDELVRLVDPGGVKPWQPVKGKCNVVMFVGLQGSGKTTSCTKLAYYYQRKGWKTGLVCTDTFRAGAFDQLKQNAAKAKVPFYGSYTETDPVKIAQEGVDRFKREKFELVVIDTSGCHVTEEELFGEMTSIASVIVPDNVIFVMDGTIGQSAEVQAKNFKNAVNVGSIIMTKMDGHAKGGGAISAVAATGSPIIFIGTGEHIQDLDRFDSRAFISKMMGFGDIGGLMEKIQDLKLDEKGFMKNVEQGKFTLRDMREQMQNMLSLGPMSKLLGMMPGMPADLVSQMGGNDEMGAKRMRKMMAVMDSMTDAELDDDGSLFESQPTRITRVARGSGAKVNEVQDVLKMHGTFKGMVKGMGGMSGWMQQMKALQGGGAMPNANSIKGMNPVQLAKMQKQMRSKMSPEMLKQMRAMAAANGGKPPADMNEMMALMGGAGGGGMAEMMQSMMGGGAGGGMGGMAEMMQSMMGGAGGGGGMADMMKAMMGGGGGGMADMMKNLGGLMGGLGGAPGAGPSRRG</sequence>
<dbReference type="EMBL" id="MCFL01000033">
    <property type="protein sequence ID" value="ORZ33808.1"/>
    <property type="molecule type" value="Genomic_DNA"/>
</dbReference>
<dbReference type="GO" id="GO:0006616">
    <property type="term" value="P:SRP-dependent cotranslational protein targeting to membrane, translocation"/>
    <property type="evidence" value="ECO:0007669"/>
    <property type="project" value="TreeGrafter"/>
</dbReference>
<dbReference type="Pfam" id="PF02881">
    <property type="entry name" value="SRP54_N"/>
    <property type="match status" value="1"/>
</dbReference>
<keyword evidence="11 13" id="KW-0687">Ribonucleoprotein</keyword>
<evidence type="ECO:0000256" key="6">
    <source>
        <dbReference type="ARBA" id="ARBA00022801"/>
    </source>
</evidence>
<dbReference type="GO" id="GO:0005525">
    <property type="term" value="F:GTP binding"/>
    <property type="evidence" value="ECO:0007669"/>
    <property type="project" value="UniProtKB-UniRule"/>
</dbReference>
<keyword evidence="5 13" id="KW-0547">Nucleotide-binding</keyword>
<dbReference type="InterPro" id="IPR042101">
    <property type="entry name" value="SRP54_N_sf"/>
</dbReference>
<keyword evidence="6" id="KW-0378">Hydrolase</keyword>
<dbReference type="AlphaFoldDB" id="A0A1Y2HGT8"/>
<dbReference type="Gene3D" id="1.10.260.30">
    <property type="entry name" value="Signal recognition particle, SRP54 subunit, M-domain"/>
    <property type="match status" value="1"/>
</dbReference>
<evidence type="ECO:0000256" key="7">
    <source>
        <dbReference type="ARBA" id="ARBA00022824"/>
    </source>
</evidence>
<dbReference type="InterPro" id="IPR006325">
    <property type="entry name" value="SRP54_euk"/>
</dbReference>
<dbReference type="InterPro" id="IPR036225">
    <property type="entry name" value="SRP/SRP_N"/>
</dbReference>
<dbReference type="GO" id="GO:0005786">
    <property type="term" value="C:signal recognition particle, endoplasmic reticulum targeting"/>
    <property type="evidence" value="ECO:0007669"/>
    <property type="project" value="UniProtKB-UniRule"/>
</dbReference>
<evidence type="ECO:0000256" key="11">
    <source>
        <dbReference type="ARBA" id="ARBA00023274"/>
    </source>
</evidence>
<evidence type="ECO:0000256" key="12">
    <source>
        <dbReference type="ARBA" id="ARBA00048157"/>
    </source>
</evidence>
<dbReference type="OrthoDB" id="10250817at2759"/>
<keyword evidence="10 13" id="KW-0733">Signal recognition particle</keyword>
<comment type="similarity">
    <text evidence="3 13">Belongs to the GTP-binding SRP family. SRP54 subfamily.</text>
</comment>
<feature type="domain" description="SRP54-type proteins GTP-binding" evidence="14">
    <location>
        <begin position="272"/>
        <end position="285"/>
    </location>
</feature>
<dbReference type="GO" id="GO:0005829">
    <property type="term" value="C:cytosol"/>
    <property type="evidence" value="ECO:0007669"/>
    <property type="project" value="TreeGrafter"/>
</dbReference>
<dbReference type="SUPFAM" id="SSF52540">
    <property type="entry name" value="P-loop containing nucleoside triphosphate hydrolases"/>
    <property type="match status" value="1"/>
</dbReference>
<comment type="domain">
    <text evidence="13">The M domain binds the 7SL RNA and the signal sequence of presecretory proteins.</text>
</comment>
<evidence type="ECO:0000256" key="2">
    <source>
        <dbReference type="ARBA" id="ARBA00004496"/>
    </source>
</evidence>
<dbReference type="InterPro" id="IPR004125">
    <property type="entry name" value="Signal_recog_particle_SRP54_M"/>
</dbReference>
<keyword evidence="8 13" id="KW-0694">RNA-binding</keyword>
<dbReference type="STRING" id="765915.A0A1Y2HGT8"/>
<dbReference type="SUPFAM" id="SSF47446">
    <property type="entry name" value="Signal peptide-binding domain"/>
    <property type="match status" value="1"/>
</dbReference>
<dbReference type="InterPro" id="IPR000897">
    <property type="entry name" value="SRP54_GTPase_dom"/>
</dbReference>
<dbReference type="GO" id="GO:0008312">
    <property type="term" value="F:7S RNA binding"/>
    <property type="evidence" value="ECO:0007669"/>
    <property type="project" value="UniProtKB-UniRule"/>
</dbReference>
<evidence type="ECO:0000256" key="9">
    <source>
        <dbReference type="ARBA" id="ARBA00023134"/>
    </source>
</evidence>
<dbReference type="PROSITE" id="PS00300">
    <property type="entry name" value="SRP54"/>
    <property type="match status" value="1"/>
</dbReference>
<evidence type="ECO:0000256" key="8">
    <source>
        <dbReference type="ARBA" id="ARBA00022884"/>
    </source>
</evidence>
<dbReference type="SMART" id="SM00963">
    <property type="entry name" value="SRP54_N"/>
    <property type="match status" value="1"/>
</dbReference>
<reference evidence="15 16" key="1">
    <citation type="submission" date="2016-07" db="EMBL/GenBank/DDBJ databases">
        <title>Pervasive Adenine N6-methylation of Active Genes in Fungi.</title>
        <authorList>
            <consortium name="DOE Joint Genome Institute"/>
            <person name="Mondo S.J."/>
            <person name="Dannebaum R.O."/>
            <person name="Kuo R.C."/>
            <person name="Labutti K."/>
            <person name="Haridas S."/>
            <person name="Kuo A."/>
            <person name="Salamov A."/>
            <person name="Ahrendt S.R."/>
            <person name="Lipzen A."/>
            <person name="Sullivan W."/>
            <person name="Andreopoulos W.B."/>
            <person name="Clum A."/>
            <person name="Lindquist E."/>
            <person name="Daum C."/>
            <person name="Ramamoorthy G.K."/>
            <person name="Gryganskyi A."/>
            <person name="Culley D."/>
            <person name="Magnuson J.K."/>
            <person name="James T.Y."/>
            <person name="O'Malley M.A."/>
            <person name="Stajich J.E."/>
            <person name="Spatafora J.W."/>
            <person name="Visel A."/>
            <person name="Grigoriev I.V."/>
        </authorList>
    </citation>
    <scope>NUCLEOTIDE SEQUENCE [LARGE SCALE GENOMIC DNA]</scope>
    <source>
        <strain evidence="15 16">PL171</strain>
    </source>
</reference>
<dbReference type="Gene3D" id="3.40.50.300">
    <property type="entry name" value="P-loop containing nucleotide triphosphate hydrolases"/>
    <property type="match status" value="1"/>
</dbReference>
<evidence type="ECO:0000256" key="4">
    <source>
        <dbReference type="ARBA" id="ARBA00022490"/>
    </source>
</evidence>
<evidence type="ECO:0000256" key="3">
    <source>
        <dbReference type="ARBA" id="ARBA00005450"/>
    </source>
</evidence>
<dbReference type="NCBIfam" id="TIGR01425">
    <property type="entry name" value="SRP54_euk"/>
    <property type="match status" value="1"/>
</dbReference>
<gene>
    <name evidence="15" type="ORF">BCR44DRAFT_123473</name>
</gene>
<dbReference type="GO" id="GO:0005783">
    <property type="term" value="C:endoplasmic reticulum"/>
    <property type="evidence" value="ECO:0007669"/>
    <property type="project" value="UniProtKB-SubCell"/>
</dbReference>
<proteinExistence type="inferred from homology"/>
<dbReference type="Pfam" id="PF02978">
    <property type="entry name" value="SRP_SPB"/>
    <property type="match status" value="1"/>
</dbReference>
<evidence type="ECO:0000256" key="10">
    <source>
        <dbReference type="ARBA" id="ARBA00023135"/>
    </source>
</evidence>
<evidence type="ECO:0000256" key="1">
    <source>
        <dbReference type="ARBA" id="ARBA00004240"/>
    </source>
</evidence>
<evidence type="ECO:0000256" key="5">
    <source>
        <dbReference type="ARBA" id="ARBA00022741"/>
    </source>
</evidence>
<keyword evidence="9 13" id="KW-0342">GTP-binding</keyword>
<dbReference type="GO" id="GO:0003924">
    <property type="term" value="F:GTPase activity"/>
    <property type="evidence" value="ECO:0007669"/>
    <property type="project" value="UniProtKB-UniRule"/>
</dbReference>
<protein>
    <recommendedName>
        <fullName evidence="13">Signal recognition particle 54 kDa protein</fullName>
    </recommendedName>
</protein>
<dbReference type="SMART" id="SM00962">
    <property type="entry name" value="SRP54"/>
    <property type="match status" value="1"/>
</dbReference>
<dbReference type="FunFam" id="3.40.50.300:FF:000022">
    <property type="entry name" value="Signal recognition particle 54 kDa subunit"/>
    <property type="match status" value="1"/>
</dbReference>
<comment type="domain">
    <text evidence="13">The NG domain, also named G domain, is a special guanosine triphosphatase (GTPase) domain, which binds GTP and forms a guanosine 5'-triphosphate (GTP)-dependent complex with a homologous NG domain in the SRP receptor subunit srp101. The two NG domains undergo cooperative rearrangements upon their assembly, which culminate in the reciprocal activation of the GTPase activity of one another. SRP receptor compaction upon binding with cargo-loaded SRP and GTPase rearrangement drive SRP-mediated cotranslational protein translocation into the ER.</text>
</comment>
<dbReference type="SUPFAM" id="SSF47364">
    <property type="entry name" value="Domain of the SRP/SRP receptor G-proteins"/>
    <property type="match status" value="1"/>
</dbReference>
<dbReference type="PANTHER" id="PTHR11564">
    <property type="entry name" value="SIGNAL RECOGNITION PARTICLE 54K PROTEIN SRP54"/>
    <property type="match status" value="1"/>
</dbReference>
<dbReference type="PANTHER" id="PTHR11564:SF5">
    <property type="entry name" value="SIGNAL RECOGNITION PARTICLE SUBUNIT SRP54"/>
    <property type="match status" value="1"/>
</dbReference>
<dbReference type="HAMAP" id="MF_00306">
    <property type="entry name" value="SRP54"/>
    <property type="match status" value="1"/>
</dbReference>
<dbReference type="InterPro" id="IPR003593">
    <property type="entry name" value="AAA+_ATPase"/>
</dbReference>
<dbReference type="Proteomes" id="UP000193411">
    <property type="component" value="Unassembled WGS sequence"/>
</dbReference>
<dbReference type="GO" id="GO:0030942">
    <property type="term" value="F:endoplasmic reticulum signal peptide binding"/>
    <property type="evidence" value="ECO:0007669"/>
    <property type="project" value="TreeGrafter"/>
</dbReference>
<evidence type="ECO:0000259" key="14">
    <source>
        <dbReference type="PROSITE" id="PS00300"/>
    </source>
</evidence>
<dbReference type="CDD" id="cd17875">
    <property type="entry name" value="SRP54_G"/>
    <property type="match status" value="1"/>
</dbReference>
<keyword evidence="7 13" id="KW-0256">Endoplasmic reticulum</keyword>
<comment type="catalytic activity">
    <reaction evidence="12">
        <text>GTP + H2O = GDP + phosphate + H(+)</text>
        <dbReference type="Rhea" id="RHEA:19669"/>
        <dbReference type="ChEBI" id="CHEBI:15377"/>
        <dbReference type="ChEBI" id="CHEBI:15378"/>
        <dbReference type="ChEBI" id="CHEBI:37565"/>
        <dbReference type="ChEBI" id="CHEBI:43474"/>
        <dbReference type="ChEBI" id="CHEBI:58189"/>
        <dbReference type="EC" id="3.6.5.4"/>
    </reaction>
    <physiologicalReaction direction="left-to-right" evidence="12">
        <dbReference type="Rhea" id="RHEA:19670"/>
    </physiologicalReaction>
</comment>
<comment type="caution">
    <text evidence="15">The sequence shown here is derived from an EMBL/GenBank/DDBJ whole genome shotgun (WGS) entry which is preliminary data.</text>
</comment>
<dbReference type="InterPro" id="IPR027417">
    <property type="entry name" value="P-loop_NTPase"/>
</dbReference>